<accession>A0ABT5C624</accession>
<dbReference type="PROSITE" id="PS51257">
    <property type="entry name" value="PROKAR_LIPOPROTEIN"/>
    <property type="match status" value="1"/>
</dbReference>
<comment type="caution">
    <text evidence="2">The sequence shown here is derived from an EMBL/GenBank/DDBJ whole genome shotgun (WGS) entry which is preliminary data.</text>
</comment>
<protein>
    <recommendedName>
        <fullName evidence="4">Lipoprotein</fullName>
    </recommendedName>
</protein>
<dbReference type="InterPro" id="IPR012341">
    <property type="entry name" value="6hp_glycosidase-like_sf"/>
</dbReference>
<feature type="compositionally biased region" description="Gly residues" evidence="1">
    <location>
        <begin position="26"/>
        <end position="68"/>
    </location>
</feature>
<evidence type="ECO:0000313" key="3">
    <source>
        <dbReference type="Proteomes" id="UP001217485"/>
    </source>
</evidence>
<dbReference type="RefSeq" id="WP_272098251.1">
    <property type="nucleotide sequence ID" value="NZ_JAQNDK010000003.1"/>
</dbReference>
<name>A0ABT5C624_9BACT</name>
<evidence type="ECO:0008006" key="4">
    <source>
        <dbReference type="Google" id="ProtNLM"/>
    </source>
</evidence>
<evidence type="ECO:0000256" key="1">
    <source>
        <dbReference type="SAM" id="MobiDB-lite"/>
    </source>
</evidence>
<gene>
    <name evidence="2" type="ORF">POL72_25945</name>
</gene>
<dbReference type="Proteomes" id="UP001217485">
    <property type="component" value="Unassembled WGS sequence"/>
</dbReference>
<sequence length="159" mass="15864">MNRNSLRFLSVGLLLAAVACGDDDGGSGGAGSVSSGTGGAGTGGAADGGGGSGGGDGGGGASTPGGSGAVDTGEYRNLFAENGRTQDEVNAKIAAAWDHLFKGDPAEEAVYFEQDENDNGPLAQIRDIASEDVRSEGMSYGMMIAVQTDHQAEFNALWN</sequence>
<dbReference type="EMBL" id="JAQNDK010000003">
    <property type="protein sequence ID" value="MDC0681209.1"/>
    <property type="molecule type" value="Genomic_DNA"/>
</dbReference>
<dbReference type="InterPro" id="IPR008928">
    <property type="entry name" value="6-hairpin_glycosidase_sf"/>
</dbReference>
<feature type="region of interest" description="Disordered" evidence="1">
    <location>
        <begin position="25"/>
        <end position="74"/>
    </location>
</feature>
<dbReference type="Gene3D" id="1.50.10.10">
    <property type="match status" value="1"/>
</dbReference>
<evidence type="ECO:0000313" key="2">
    <source>
        <dbReference type="EMBL" id="MDC0681209.1"/>
    </source>
</evidence>
<proteinExistence type="predicted"/>
<keyword evidence="3" id="KW-1185">Reference proteome</keyword>
<organism evidence="2 3">
    <name type="scientific">Sorangium atrum</name>
    <dbReference type="NCBI Taxonomy" id="2995308"/>
    <lineage>
        <taxon>Bacteria</taxon>
        <taxon>Pseudomonadati</taxon>
        <taxon>Myxococcota</taxon>
        <taxon>Polyangia</taxon>
        <taxon>Polyangiales</taxon>
        <taxon>Polyangiaceae</taxon>
        <taxon>Sorangium</taxon>
    </lineage>
</organism>
<dbReference type="SUPFAM" id="SSF48208">
    <property type="entry name" value="Six-hairpin glycosidases"/>
    <property type="match status" value="1"/>
</dbReference>
<reference evidence="2 3" key="1">
    <citation type="submission" date="2023-01" db="EMBL/GenBank/DDBJ databases">
        <title>Minimal conservation of predation-associated metabolite biosynthetic gene clusters underscores biosynthetic potential of Myxococcota including descriptions for ten novel species: Archangium lansinium sp. nov., Myxococcus landrumus sp. nov., Nannocystis bai.</title>
        <authorList>
            <person name="Ahearne A."/>
            <person name="Stevens C."/>
            <person name="Dowd S."/>
        </authorList>
    </citation>
    <scope>NUCLEOTIDE SEQUENCE [LARGE SCALE GENOMIC DNA]</scope>
    <source>
        <strain evidence="2 3">WIWO2</strain>
    </source>
</reference>